<protein>
    <submittedName>
        <fullName evidence="4">S-layer homology domain-containing protein</fullName>
    </submittedName>
</protein>
<evidence type="ECO:0000313" key="4">
    <source>
        <dbReference type="EMBL" id="QKS72390.1"/>
    </source>
</evidence>
<feature type="chain" id="PRO_5032637289" evidence="2">
    <location>
        <begin position="21"/>
        <end position="192"/>
    </location>
</feature>
<dbReference type="PANTHER" id="PTHR43308">
    <property type="entry name" value="OUTER MEMBRANE PROTEIN ALPHA-RELATED"/>
    <property type="match status" value="1"/>
</dbReference>
<dbReference type="AlphaFoldDB" id="A0A859FHV2"/>
<dbReference type="InterPro" id="IPR051465">
    <property type="entry name" value="Cell_Envelope_Struct_Comp"/>
</dbReference>
<dbReference type="RefSeq" id="WP_176010369.1">
    <property type="nucleotide sequence ID" value="NZ_CP041372.2"/>
</dbReference>
<dbReference type="Proteomes" id="UP000318138">
    <property type="component" value="Chromosome"/>
</dbReference>
<feature type="domain" description="SLH" evidence="3">
    <location>
        <begin position="83"/>
        <end position="142"/>
    </location>
</feature>
<proteinExistence type="predicted"/>
<keyword evidence="5" id="KW-1185">Reference proteome</keyword>
<dbReference type="EMBL" id="CP041372">
    <property type="protein sequence ID" value="QKS72390.1"/>
    <property type="molecule type" value="Genomic_DNA"/>
</dbReference>
<evidence type="ECO:0000259" key="3">
    <source>
        <dbReference type="PROSITE" id="PS51272"/>
    </source>
</evidence>
<feature type="domain" description="SLH" evidence="3">
    <location>
        <begin position="19"/>
        <end position="82"/>
    </location>
</feature>
<feature type="signal peptide" evidence="2">
    <location>
        <begin position="1"/>
        <end position="20"/>
    </location>
</feature>
<reference evidence="5" key="1">
    <citation type="submission" date="2019-07" db="EMBL/GenBank/DDBJ databases">
        <title>Bacillus alkalisoli sp. nov. isolated from saline soil.</title>
        <authorList>
            <person name="Sun J.-Q."/>
            <person name="Xu L."/>
        </authorList>
    </citation>
    <scope>NUCLEOTIDE SEQUENCE [LARGE SCALE GENOMIC DNA]</scope>
    <source>
        <strain evidence="5">M4U3P1</strain>
    </source>
</reference>
<gene>
    <name evidence="4" type="ORF">FLK61_37830</name>
</gene>
<evidence type="ECO:0000256" key="1">
    <source>
        <dbReference type="ARBA" id="ARBA00022729"/>
    </source>
</evidence>
<accession>A0A859FHV2</accession>
<dbReference type="KEGG" id="psua:FLK61_37830"/>
<keyword evidence="1 2" id="KW-0732">Signal</keyword>
<organism evidence="4 5">
    <name type="scientific">Paenalkalicoccus suaedae</name>
    <dbReference type="NCBI Taxonomy" id="2592382"/>
    <lineage>
        <taxon>Bacteria</taxon>
        <taxon>Bacillati</taxon>
        <taxon>Bacillota</taxon>
        <taxon>Bacilli</taxon>
        <taxon>Bacillales</taxon>
        <taxon>Bacillaceae</taxon>
        <taxon>Paenalkalicoccus</taxon>
    </lineage>
</organism>
<sequence length="192" mass="21624">MRWILTFALILLVAPITVQANSFSDVPRSHMAYEAITYLADQGLLEGRSDGRFHPDATITRAEAAKVLAENRNLTAPSSYSVSAPDLPTSHWGYSYVNALAYNNILEGDRRGIRPDSPISRAEMATTMDRTYSYRSPGSFQNFQDVPFRHWAYHPVNTLAFNGITTQGGSFYWPSNSVTRAEFSLFVYRTIR</sequence>
<dbReference type="InterPro" id="IPR001119">
    <property type="entry name" value="SLH_dom"/>
</dbReference>
<feature type="domain" description="SLH" evidence="3">
    <location>
        <begin position="143"/>
        <end position="192"/>
    </location>
</feature>
<name>A0A859FHV2_9BACI</name>
<evidence type="ECO:0000256" key="2">
    <source>
        <dbReference type="SAM" id="SignalP"/>
    </source>
</evidence>
<dbReference type="Pfam" id="PF00395">
    <property type="entry name" value="SLH"/>
    <property type="match status" value="2"/>
</dbReference>
<dbReference type="PROSITE" id="PS51272">
    <property type="entry name" value="SLH"/>
    <property type="match status" value="3"/>
</dbReference>
<evidence type="ECO:0000313" key="5">
    <source>
        <dbReference type="Proteomes" id="UP000318138"/>
    </source>
</evidence>